<evidence type="ECO:0000313" key="7">
    <source>
        <dbReference type="Proteomes" id="UP000789390"/>
    </source>
</evidence>
<keyword evidence="7" id="KW-1185">Reference proteome</keyword>
<feature type="compositionally biased region" description="Low complexity" evidence="3">
    <location>
        <begin position="207"/>
        <end position="308"/>
    </location>
</feature>
<comment type="caution">
    <text evidence="2">Lacks conserved residue(s) required for the propagation of feature annotation.</text>
</comment>
<feature type="chain" id="PRO_5035162103" description="CUB domain-containing protein" evidence="4">
    <location>
        <begin position="28"/>
        <end position="937"/>
    </location>
</feature>
<evidence type="ECO:0000256" key="3">
    <source>
        <dbReference type="SAM" id="MobiDB-lite"/>
    </source>
</evidence>
<evidence type="ECO:0000256" key="1">
    <source>
        <dbReference type="ARBA" id="ARBA00023157"/>
    </source>
</evidence>
<dbReference type="PANTHER" id="PTHR33236">
    <property type="entry name" value="INTRAFLAGELLAR TRANSPORT PROTEIN 122 FAMILY PROTEIN-RELATED"/>
    <property type="match status" value="1"/>
</dbReference>
<dbReference type="OrthoDB" id="6376572at2759"/>
<comment type="caution">
    <text evidence="6">The sequence shown here is derived from an EMBL/GenBank/DDBJ whole genome shotgun (WGS) entry which is preliminary data.</text>
</comment>
<dbReference type="PANTHER" id="PTHR33236:SF5">
    <property type="entry name" value="CUB DOMAIN-CONTAINING PROTEIN"/>
    <property type="match status" value="1"/>
</dbReference>
<keyword evidence="1 2" id="KW-1015">Disulfide bond</keyword>
<dbReference type="Proteomes" id="UP000789390">
    <property type="component" value="Unassembled WGS sequence"/>
</dbReference>
<feature type="domain" description="CUB" evidence="5">
    <location>
        <begin position="612"/>
        <end position="738"/>
    </location>
</feature>
<dbReference type="InterPro" id="IPR058698">
    <property type="entry name" value="CUB_metazoa"/>
</dbReference>
<gene>
    <name evidence="6" type="ORF">DGAL_LOCUS3683</name>
</gene>
<feature type="disulfide bond" evidence="2">
    <location>
        <begin position="612"/>
        <end position="639"/>
    </location>
</feature>
<feature type="compositionally biased region" description="Pro residues" evidence="3">
    <location>
        <begin position="137"/>
        <end position="149"/>
    </location>
</feature>
<feature type="compositionally biased region" description="Low complexity" evidence="3">
    <location>
        <begin position="579"/>
        <end position="599"/>
    </location>
</feature>
<sequence>MFISDSRHQMIIIFSLIVVHFVGDGESRQHSYQYGDEKPLIDEVVIYPWIGPLYQHNYRPSNFRDLYGTRSNDERNRWLWTRLMNSFRKGNARPSISTTTQSPIGMGTGIELANNLIAAMGVDGMKRFAELMASFIQPPPGPPEPPPSGPLGCGGITGDLPIFGTNNGDKGDKGGWVQVPQFPPDFGQWPKGEKGEKGDRGDCSCQEVTTTTVGPTVPTEEPTTNSPTPTTELPATTTTTETNTNTELTTDNTGQTTATTTNYESTTDGQTTTDESSNESTSESTPSTDGMTDGQTTTTEWSTETSSTDGLTDRTTDASTTDATTPDGATETTVLTTTEGQITTGESTIMTTQEETTTEPTSVPTTTEPTDAPTTATDAPTTEPTNAETTTTEPTDAPTTSEPTDGPTTTTTEPIGGPTTTEPTDAPTTTEATDGPTTTTEPTDAPTTTTEPTDAPTTTEPTDAPTTEPTNAETTTTEPTDATTTTTEPTDAPTTTEPTDVPTTTEPTNVETTTTKPTDAPTTTEPTTEPTETTTDPMSVPTTTEPTDAPTTTTEPTNAETTTTTEFSTPTDVPVSPSTDETTSTTDEQTTTKMSTTTTRYPPITEPVVVDCGETIIYENATWQSSNLFDPELITPNMCVLTIKLNSSNKMEEHNEPICQIRLDFKQFTIAQPNRQGNCFTDNFKIFNADNNIPTICGDNPGQHLYLKPRSGAKQVRLAYKFGLSSVRRFWNIRVTLVPCCANHLLAPPDCLQYFNDYRGIVKSFNWIDSPSDYTASNHPRQLANQHYNICFEANSSAKTICYTPCQTTGLAFSISQNALRGPYRAGVGVTDCRDDFLLIANGYDINNKSQRNDRFCGTIFNPNGNVTVNQAYQTAEASTTICSDIKPFQFHYTTNMNELPLDVANNGFCLEYKQDLTKNQPLISDEKTYYSELEYN</sequence>
<dbReference type="InterPro" id="IPR000859">
    <property type="entry name" value="CUB_dom"/>
</dbReference>
<evidence type="ECO:0000256" key="4">
    <source>
        <dbReference type="SAM" id="SignalP"/>
    </source>
</evidence>
<accession>A0A8J2WH34</accession>
<feature type="signal peptide" evidence="4">
    <location>
        <begin position="1"/>
        <end position="27"/>
    </location>
</feature>
<protein>
    <recommendedName>
        <fullName evidence="5">CUB domain-containing protein</fullName>
    </recommendedName>
</protein>
<evidence type="ECO:0000256" key="2">
    <source>
        <dbReference type="PROSITE-ProRule" id="PRU00059"/>
    </source>
</evidence>
<proteinExistence type="predicted"/>
<dbReference type="PROSITE" id="PS01180">
    <property type="entry name" value="CUB"/>
    <property type="match status" value="1"/>
</dbReference>
<feature type="region of interest" description="Disordered" evidence="3">
    <location>
        <begin position="136"/>
        <end position="600"/>
    </location>
</feature>
<feature type="compositionally biased region" description="Basic and acidic residues" evidence="3">
    <location>
        <begin position="191"/>
        <end position="202"/>
    </location>
</feature>
<evidence type="ECO:0000259" key="5">
    <source>
        <dbReference type="PROSITE" id="PS01180"/>
    </source>
</evidence>
<organism evidence="6 7">
    <name type="scientific">Daphnia galeata</name>
    <dbReference type="NCBI Taxonomy" id="27404"/>
    <lineage>
        <taxon>Eukaryota</taxon>
        <taxon>Metazoa</taxon>
        <taxon>Ecdysozoa</taxon>
        <taxon>Arthropoda</taxon>
        <taxon>Crustacea</taxon>
        <taxon>Branchiopoda</taxon>
        <taxon>Diplostraca</taxon>
        <taxon>Cladocera</taxon>
        <taxon>Anomopoda</taxon>
        <taxon>Daphniidae</taxon>
        <taxon>Daphnia</taxon>
    </lineage>
</organism>
<evidence type="ECO:0000313" key="6">
    <source>
        <dbReference type="EMBL" id="CAH0101352.1"/>
    </source>
</evidence>
<dbReference type="EMBL" id="CAKKLH010000057">
    <property type="protein sequence ID" value="CAH0101352.1"/>
    <property type="molecule type" value="Genomic_DNA"/>
</dbReference>
<reference evidence="6" key="1">
    <citation type="submission" date="2021-11" db="EMBL/GenBank/DDBJ databases">
        <authorList>
            <person name="Schell T."/>
        </authorList>
    </citation>
    <scope>NUCLEOTIDE SEQUENCE</scope>
    <source>
        <strain evidence="6">M5</strain>
    </source>
</reference>
<dbReference type="AlphaFoldDB" id="A0A8J2WH34"/>
<name>A0A8J2WH34_9CRUS</name>
<keyword evidence="4" id="KW-0732">Signal</keyword>
<feature type="compositionally biased region" description="Low complexity" evidence="3">
    <location>
        <begin position="317"/>
        <end position="571"/>
    </location>
</feature>
<dbReference type="Pfam" id="PF26080">
    <property type="entry name" value="CUB_animal"/>
    <property type="match status" value="1"/>
</dbReference>